<accession>A0A4Q7P6Y3</accession>
<dbReference type="EMBL" id="SGXG01000001">
    <property type="protein sequence ID" value="RZS95547.1"/>
    <property type="molecule type" value="Genomic_DNA"/>
</dbReference>
<name>A0A4Q7P6Y3_9BACT</name>
<reference evidence="1 2" key="1">
    <citation type="submission" date="2019-02" db="EMBL/GenBank/DDBJ databases">
        <title>Genomic Encyclopedia of Archaeal and Bacterial Type Strains, Phase II (KMG-II): from individual species to whole genera.</title>
        <authorList>
            <person name="Goeker M."/>
        </authorList>
    </citation>
    <scope>NUCLEOTIDE SEQUENCE [LARGE SCALE GENOMIC DNA]</scope>
    <source>
        <strain evidence="1 2">DSM 21411</strain>
    </source>
</reference>
<evidence type="ECO:0000313" key="1">
    <source>
        <dbReference type="EMBL" id="RZS95547.1"/>
    </source>
</evidence>
<evidence type="ECO:0000313" key="2">
    <source>
        <dbReference type="Proteomes" id="UP000292209"/>
    </source>
</evidence>
<organism evidence="1 2">
    <name type="scientific">Cecembia calidifontis</name>
    <dbReference type="NCBI Taxonomy" id="1187080"/>
    <lineage>
        <taxon>Bacteria</taxon>
        <taxon>Pseudomonadati</taxon>
        <taxon>Bacteroidota</taxon>
        <taxon>Cytophagia</taxon>
        <taxon>Cytophagales</taxon>
        <taxon>Cyclobacteriaceae</taxon>
        <taxon>Cecembia</taxon>
    </lineage>
</organism>
<dbReference type="AlphaFoldDB" id="A0A4Q7P6Y3"/>
<gene>
    <name evidence="1" type="ORF">BC751_1081</name>
</gene>
<protein>
    <submittedName>
        <fullName evidence="1">Uncharacterized protein</fullName>
    </submittedName>
</protein>
<comment type="caution">
    <text evidence="1">The sequence shown here is derived from an EMBL/GenBank/DDBJ whole genome shotgun (WGS) entry which is preliminary data.</text>
</comment>
<dbReference type="Proteomes" id="UP000292209">
    <property type="component" value="Unassembled WGS sequence"/>
</dbReference>
<proteinExistence type="predicted"/>
<sequence>MELIKPSVIPIASRKIIKLKDGRGAGDFVIPRELKPGIYKLRAYTSYSLNFGDQAFFEKEIFISDKGQAFHGKMELTVESKL</sequence>
<keyword evidence="2" id="KW-1185">Reference proteome</keyword>